<gene>
    <name evidence="1" type="ORF">NECAME_11325</name>
</gene>
<dbReference type="GO" id="GO:0000902">
    <property type="term" value="P:cell morphogenesis"/>
    <property type="evidence" value="ECO:0007669"/>
    <property type="project" value="InterPro"/>
</dbReference>
<dbReference type="PANTHER" id="PTHR12295:SF30">
    <property type="entry name" value="PROTEIN FURRY"/>
    <property type="match status" value="1"/>
</dbReference>
<dbReference type="STRING" id="51031.W2T796"/>
<name>W2T796_NECAM</name>
<proteinExistence type="predicted"/>
<dbReference type="AlphaFoldDB" id="W2T796"/>
<protein>
    <submittedName>
        <fullName evidence="1">Uncharacterized protein</fullName>
    </submittedName>
</protein>
<sequence length="427" mass="48250">NPQNENRASLLRGSKSKGSSVCGEALSQEGCLSLWQKYLVLCCAFAPSPNNVNSLISRSFSPTSSMETDVLRSVSSSLRASSRIPSNASLSQLFTKIAAMLRWENMIDIRDSVVLGVGSMSAAAFETFFEDLNQRGILRDAMEKKVETNLRRRKRKDLLRLQIIRIIEVLEDYYFSVAVFRGLLESTMIDCLGSLSPLILDFVDTMRANLESDLDRDIAVVTMMRLHFSKLVAVIIDSVNPENRANLIPDEKKQSLFYLFIGWCSRTIAADKKNRENDVGSYVEQKAALAMTRLLSCGRIFEAQKSIGEDGYLYGWLERLVSSANATMQSEVEEMLAWMLELNESSHLLDWLMAQCYCQPSQVAAKCFRALVRVFSRRDFPCEFISLFVLCQAMLGDASVADAAVHMIEILKRQFLDRHFFFAFSRV</sequence>
<dbReference type="EMBL" id="KI660197">
    <property type="protein sequence ID" value="ETN77041.1"/>
    <property type="molecule type" value="Genomic_DNA"/>
</dbReference>
<evidence type="ECO:0000313" key="2">
    <source>
        <dbReference type="Proteomes" id="UP000053676"/>
    </source>
</evidence>
<dbReference type="OrthoDB" id="6287725at2759"/>
<feature type="non-terminal residue" evidence="1">
    <location>
        <position position="1"/>
    </location>
</feature>
<accession>W2T796</accession>
<dbReference type="Proteomes" id="UP000053676">
    <property type="component" value="Unassembled WGS sequence"/>
</dbReference>
<dbReference type="GO" id="GO:0005938">
    <property type="term" value="C:cell cortex"/>
    <property type="evidence" value="ECO:0007669"/>
    <property type="project" value="TreeGrafter"/>
</dbReference>
<dbReference type="OMA" id="WIVERNS"/>
<reference evidence="2" key="1">
    <citation type="journal article" date="2014" name="Nat. Genet.">
        <title>Genome of the human hookworm Necator americanus.</title>
        <authorList>
            <person name="Tang Y.T."/>
            <person name="Gao X."/>
            <person name="Rosa B.A."/>
            <person name="Abubucker S."/>
            <person name="Hallsworth-Pepin K."/>
            <person name="Martin J."/>
            <person name="Tyagi R."/>
            <person name="Heizer E."/>
            <person name="Zhang X."/>
            <person name="Bhonagiri-Palsikar V."/>
            <person name="Minx P."/>
            <person name="Warren W.C."/>
            <person name="Wang Q."/>
            <person name="Zhan B."/>
            <person name="Hotez P.J."/>
            <person name="Sternberg P.W."/>
            <person name="Dougall A."/>
            <person name="Gaze S.T."/>
            <person name="Mulvenna J."/>
            <person name="Sotillo J."/>
            <person name="Ranganathan S."/>
            <person name="Rabelo E.M."/>
            <person name="Wilson R.K."/>
            <person name="Felgner P.L."/>
            <person name="Bethony J."/>
            <person name="Hawdon J.M."/>
            <person name="Gasser R.B."/>
            <person name="Loukas A."/>
            <person name="Mitreva M."/>
        </authorList>
    </citation>
    <scope>NUCLEOTIDE SEQUENCE [LARGE SCALE GENOMIC DNA]</scope>
</reference>
<dbReference type="KEGG" id="nai:NECAME_11325"/>
<keyword evidence="2" id="KW-1185">Reference proteome</keyword>
<dbReference type="PANTHER" id="PTHR12295">
    <property type="entry name" value="FURRY-RELATED"/>
    <property type="match status" value="1"/>
</dbReference>
<organism evidence="1 2">
    <name type="scientific">Necator americanus</name>
    <name type="common">Human hookworm</name>
    <dbReference type="NCBI Taxonomy" id="51031"/>
    <lineage>
        <taxon>Eukaryota</taxon>
        <taxon>Metazoa</taxon>
        <taxon>Ecdysozoa</taxon>
        <taxon>Nematoda</taxon>
        <taxon>Chromadorea</taxon>
        <taxon>Rhabditida</taxon>
        <taxon>Rhabditina</taxon>
        <taxon>Rhabditomorpha</taxon>
        <taxon>Strongyloidea</taxon>
        <taxon>Ancylostomatidae</taxon>
        <taxon>Bunostominae</taxon>
        <taxon>Necator</taxon>
    </lineage>
</organism>
<dbReference type="GO" id="GO:0030427">
    <property type="term" value="C:site of polarized growth"/>
    <property type="evidence" value="ECO:0007669"/>
    <property type="project" value="TreeGrafter"/>
</dbReference>
<dbReference type="InterPro" id="IPR039867">
    <property type="entry name" value="Furry/Tao3/Mor2"/>
</dbReference>
<evidence type="ECO:0000313" key="1">
    <source>
        <dbReference type="EMBL" id="ETN77041.1"/>
    </source>
</evidence>
<dbReference type="GO" id="GO:0031175">
    <property type="term" value="P:neuron projection development"/>
    <property type="evidence" value="ECO:0007669"/>
    <property type="project" value="TreeGrafter"/>
</dbReference>